<evidence type="ECO:0000313" key="2">
    <source>
        <dbReference type="Proteomes" id="UP001516400"/>
    </source>
</evidence>
<name>A0ABD2P4G2_9CUCU</name>
<gene>
    <name evidence="1" type="ORF">HHI36_000383</name>
</gene>
<dbReference type="EMBL" id="JABFTP020000185">
    <property type="protein sequence ID" value="KAL3285862.1"/>
    <property type="molecule type" value="Genomic_DNA"/>
</dbReference>
<accession>A0ABD2P4G2</accession>
<reference evidence="1 2" key="1">
    <citation type="journal article" date="2021" name="BMC Biol.">
        <title>Horizontally acquired antibacterial genes associated with adaptive radiation of ladybird beetles.</title>
        <authorList>
            <person name="Li H.S."/>
            <person name="Tang X.F."/>
            <person name="Huang Y.H."/>
            <person name="Xu Z.Y."/>
            <person name="Chen M.L."/>
            <person name="Du X.Y."/>
            <person name="Qiu B.Y."/>
            <person name="Chen P.T."/>
            <person name="Zhang W."/>
            <person name="Slipinski A."/>
            <person name="Escalona H.E."/>
            <person name="Waterhouse R.M."/>
            <person name="Zwick A."/>
            <person name="Pang H."/>
        </authorList>
    </citation>
    <scope>NUCLEOTIDE SEQUENCE [LARGE SCALE GENOMIC DNA]</scope>
    <source>
        <strain evidence="1">SYSU2018</strain>
    </source>
</reference>
<organism evidence="1 2">
    <name type="scientific">Cryptolaemus montrouzieri</name>
    <dbReference type="NCBI Taxonomy" id="559131"/>
    <lineage>
        <taxon>Eukaryota</taxon>
        <taxon>Metazoa</taxon>
        <taxon>Ecdysozoa</taxon>
        <taxon>Arthropoda</taxon>
        <taxon>Hexapoda</taxon>
        <taxon>Insecta</taxon>
        <taxon>Pterygota</taxon>
        <taxon>Neoptera</taxon>
        <taxon>Endopterygota</taxon>
        <taxon>Coleoptera</taxon>
        <taxon>Polyphaga</taxon>
        <taxon>Cucujiformia</taxon>
        <taxon>Coccinelloidea</taxon>
        <taxon>Coccinellidae</taxon>
        <taxon>Scymninae</taxon>
        <taxon>Scymnini</taxon>
        <taxon>Cryptolaemus</taxon>
    </lineage>
</organism>
<protein>
    <submittedName>
        <fullName evidence="1">Uncharacterized protein</fullName>
    </submittedName>
</protein>
<sequence length="105" mass="12684">MKTRKKWIRENTWNFIEKRKAQHKELITVRALTDKKEQHWVNQNLNKRVKRAVRSDKKVWTEYLALRAQSTNKNMRELYQITKHLSAKTSLQTPTVILPLKQRTS</sequence>
<dbReference type="Proteomes" id="UP001516400">
    <property type="component" value="Unassembled WGS sequence"/>
</dbReference>
<evidence type="ECO:0000313" key="1">
    <source>
        <dbReference type="EMBL" id="KAL3285862.1"/>
    </source>
</evidence>
<keyword evidence="2" id="KW-1185">Reference proteome</keyword>
<proteinExistence type="predicted"/>
<dbReference type="AlphaFoldDB" id="A0ABD2P4G2"/>
<comment type="caution">
    <text evidence="1">The sequence shown here is derived from an EMBL/GenBank/DDBJ whole genome shotgun (WGS) entry which is preliminary data.</text>
</comment>